<gene>
    <name evidence="2" type="ORF">EVAR_35220_1</name>
</gene>
<feature type="region of interest" description="Disordered" evidence="1">
    <location>
        <begin position="128"/>
        <end position="167"/>
    </location>
</feature>
<dbReference type="EMBL" id="BGZK01000321">
    <property type="protein sequence ID" value="GBP36636.1"/>
    <property type="molecule type" value="Genomic_DNA"/>
</dbReference>
<comment type="caution">
    <text evidence="2">The sequence shown here is derived from an EMBL/GenBank/DDBJ whole genome shotgun (WGS) entry which is preliminary data.</text>
</comment>
<keyword evidence="3" id="KW-1185">Reference proteome</keyword>
<name>A0A4C1VCX8_EUMVA</name>
<protein>
    <submittedName>
        <fullName evidence="2">Uncharacterized protein</fullName>
    </submittedName>
</protein>
<dbReference type="Proteomes" id="UP000299102">
    <property type="component" value="Unassembled WGS sequence"/>
</dbReference>
<proteinExistence type="predicted"/>
<feature type="region of interest" description="Disordered" evidence="1">
    <location>
        <begin position="32"/>
        <end position="55"/>
    </location>
</feature>
<sequence length="190" mass="20641">MSSVAVRRRRAFIASVSDRRVMLRPLFLKVPGGRGRKSVGSSASAPAHSDGDLRERHLQRTCPRFLLGIKKNNSFTLNGRSVTRTLDPAPLGPRCGLYRKVVLFDAEPRVGGGLDQNRKMDRAVLRTVRESGTSVGRGQNGERHRDRYRQRSLRKEGSRTSNVHTGGVAGVKYVGPLASGGGTGLPGQLA</sequence>
<organism evidence="2 3">
    <name type="scientific">Eumeta variegata</name>
    <name type="common">Bagworm moth</name>
    <name type="synonym">Eumeta japonica</name>
    <dbReference type="NCBI Taxonomy" id="151549"/>
    <lineage>
        <taxon>Eukaryota</taxon>
        <taxon>Metazoa</taxon>
        <taxon>Ecdysozoa</taxon>
        <taxon>Arthropoda</taxon>
        <taxon>Hexapoda</taxon>
        <taxon>Insecta</taxon>
        <taxon>Pterygota</taxon>
        <taxon>Neoptera</taxon>
        <taxon>Endopterygota</taxon>
        <taxon>Lepidoptera</taxon>
        <taxon>Glossata</taxon>
        <taxon>Ditrysia</taxon>
        <taxon>Tineoidea</taxon>
        <taxon>Psychidae</taxon>
        <taxon>Oiketicinae</taxon>
        <taxon>Eumeta</taxon>
    </lineage>
</organism>
<evidence type="ECO:0000313" key="2">
    <source>
        <dbReference type="EMBL" id="GBP36636.1"/>
    </source>
</evidence>
<accession>A0A4C1VCX8</accession>
<reference evidence="2 3" key="1">
    <citation type="journal article" date="2019" name="Commun. Biol.">
        <title>The bagworm genome reveals a unique fibroin gene that provides high tensile strength.</title>
        <authorList>
            <person name="Kono N."/>
            <person name="Nakamura H."/>
            <person name="Ohtoshi R."/>
            <person name="Tomita M."/>
            <person name="Numata K."/>
            <person name="Arakawa K."/>
        </authorList>
    </citation>
    <scope>NUCLEOTIDE SEQUENCE [LARGE SCALE GENOMIC DNA]</scope>
</reference>
<evidence type="ECO:0000313" key="3">
    <source>
        <dbReference type="Proteomes" id="UP000299102"/>
    </source>
</evidence>
<dbReference type="AlphaFoldDB" id="A0A4C1VCX8"/>
<evidence type="ECO:0000256" key="1">
    <source>
        <dbReference type="SAM" id="MobiDB-lite"/>
    </source>
</evidence>